<keyword evidence="9" id="KW-1185">Reference proteome</keyword>
<keyword evidence="2 5" id="KW-0863">Zinc-finger</keyword>
<dbReference type="Gene3D" id="4.10.1000.10">
    <property type="entry name" value="Zinc finger, CCCH-type"/>
    <property type="match status" value="1"/>
</dbReference>
<evidence type="ECO:0000256" key="4">
    <source>
        <dbReference type="ARBA" id="ARBA00023125"/>
    </source>
</evidence>
<feature type="compositionally biased region" description="Low complexity" evidence="6">
    <location>
        <begin position="142"/>
        <end position="152"/>
    </location>
</feature>
<dbReference type="GO" id="GO:0003677">
    <property type="term" value="F:DNA binding"/>
    <property type="evidence" value="ECO:0007669"/>
    <property type="project" value="UniProtKB-KW"/>
</dbReference>
<reference evidence="8" key="1">
    <citation type="submission" date="2019-09" db="EMBL/GenBank/DDBJ databases">
        <title>Draft genome information of white flower Hibiscus syriacus.</title>
        <authorList>
            <person name="Kim Y.-M."/>
        </authorList>
    </citation>
    <scope>NUCLEOTIDE SEQUENCE [LARGE SCALE GENOMIC DNA]</scope>
    <source>
        <strain evidence="8">YM2019G1</strain>
    </source>
</reference>
<feature type="compositionally biased region" description="Low complexity" evidence="6">
    <location>
        <begin position="114"/>
        <end position="135"/>
    </location>
</feature>
<feature type="domain" description="C3H1-type" evidence="7">
    <location>
        <begin position="1"/>
        <end position="19"/>
    </location>
</feature>
<protein>
    <submittedName>
        <fullName evidence="8">ERF086 protein</fullName>
    </submittedName>
</protein>
<sequence>MKTGCCKYGSSCRYHHPPEVFAPKADVILSPLGLPLRPGAPPCTHYSQHGLCKFGAACRFDHPMGMLSYSPSASSLADMAVAPSPVGSKLGTVAPPSLSLDSRPEVLSEPSKDPAPAIMSSSVSASSEPVTSVSSKGAPVPQSSTQQSSGSSAHCTGCGSDEESDPHTSS</sequence>
<keyword evidence="3 5" id="KW-0862">Zinc</keyword>
<dbReference type="SUPFAM" id="SSF90229">
    <property type="entry name" value="CCCH zinc finger"/>
    <property type="match status" value="1"/>
</dbReference>
<evidence type="ECO:0000313" key="9">
    <source>
        <dbReference type="Proteomes" id="UP000436088"/>
    </source>
</evidence>
<accession>A0A6A2YHR2</accession>
<comment type="caution">
    <text evidence="8">The sequence shown here is derived from an EMBL/GenBank/DDBJ whole genome shotgun (WGS) entry which is preliminary data.</text>
</comment>
<evidence type="ECO:0000259" key="7">
    <source>
        <dbReference type="PROSITE" id="PS50103"/>
    </source>
</evidence>
<keyword evidence="4" id="KW-0238">DNA-binding</keyword>
<dbReference type="PANTHER" id="PTHR12506:SF41">
    <property type="entry name" value="ZINC FINGER CCCH DOMAIN-CONTAINING PROTEIN 58"/>
    <property type="match status" value="1"/>
</dbReference>
<dbReference type="PROSITE" id="PS50103">
    <property type="entry name" value="ZF_C3H1"/>
    <property type="match status" value="2"/>
</dbReference>
<dbReference type="InterPro" id="IPR000571">
    <property type="entry name" value="Znf_CCCH"/>
</dbReference>
<feature type="zinc finger region" description="C3H1-type" evidence="5">
    <location>
        <begin position="37"/>
        <end position="65"/>
    </location>
</feature>
<evidence type="ECO:0000256" key="2">
    <source>
        <dbReference type="ARBA" id="ARBA00022771"/>
    </source>
</evidence>
<feature type="domain" description="C3H1-type" evidence="7">
    <location>
        <begin position="37"/>
        <end position="65"/>
    </location>
</feature>
<dbReference type="EMBL" id="VEPZ02001327">
    <property type="protein sequence ID" value="KAE8679936.1"/>
    <property type="molecule type" value="Genomic_DNA"/>
</dbReference>
<organism evidence="8 9">
    <name type="scientific">Hibiscus syriacus</name>
    <name type="common">Rose of Sharon</name>
    <dbReference type="NCBI Taxonomy" id="106335"/>
    <lineage>
        <taxon>Eukaryota</taxon>
        <taxon>Viridiplantae</taxon>
        <taxon>Streptophyta</taxon>
        <taxon>Embryophyta</taxon>
        <taxon>Tracheophyta</taxon>
        <taxon>Spermatophyta</taxon>
        <taxon>Magnoliopsida</taxon>
        <taxon>eudicotyledons</taxon>
        <taxon>Gunneridae</taxon>
        <taxon>Pentapetalae</taxon>
        <taxon>rosids</taxon>
        <taxon>malvids</taxon>
        <taxon>Malvales</taxon>
        <taxon>Malvaceae</taxon>
        <taxon>Malvoideae</taxon>
        <taxon>Hibiscus</taxon>
    </lineage>
</organism>
<dbReference type="AlphaFoldDB" id="A0A6A2YHR2"/>
<dbReference type="SMART" id="SM00356">
    <property type="entry name" value="ZnF_C3H1"/>
    <property type="match status" value="2"/>
</dbReference>
<feature type="region of interest" description="Disordered" evidence="6">
    <location>
        <begin position="84"/>
        <end position="170"/>
    </location>
</feature>
<dbReference type="InterPro" id="IPR050974">
    <property type="entry name" value="Plant_ZF_CCCH"/>
</dbReference>
<dbReference type="PANTHER" id="PTHR12506">
    <property type="entry name" value="PROTEIN PHOSPHATASE RELATED"/>
    <property type="match status" value="1"/>
</dbReference>
<feature type="zinc finger region" description="C3H1-type" evidence="5">
    <location>
        <begin position="1"/>
        <end position="19"/>
    </location>
</feature>
<gene>
    <name evidence="8" type="ORF">F3Y22_tig00111392pilonHSYRG00011</name>
</gene>
<name>A0A6A2YHR2_HIBSY</name>
<dbReference type="GO" id="GO:0008270">
    <property type="term" value="F:zinc ion binding"/>
    <property type="evidence" value="ECO:0007669"/>
    <property type="project" value="UniProtKB-KW"/>
</dbReference>
<dbReference type="Proteomes" id="UP000436088">
    <property type="component" value="Unassembled WGS sequence"/>
</dbReference>
<evidence type="ECO:0000256" key="3">
    <source>
        <dbReference type="ARBA" id="ARBA00022833"/>
    </source>
</evidence>
<feature type="compositionally biased region" description="Basic and acidic residues" evidence="6">
    <location>
        <begin position="102"/>
        <end position="112"/>
    </location>
</feature>
<evidence type="ECO:0000313" key="8">
    <source>
        <dbReference type="EMBL" id="KAE8679936.1"/>
    </source>
</evidence>
<proteinExistence type="predicted"/>
<evidence type="ECO:0000256" key="6">
    <source>
        <dbReference type="SAM" id="MobiDB-lite"/>
    </source>
</evidence>
<evidence type="ECO:0000256" key="5">
    <source>
        <dbReference type="PROSITE-ProRule" id="PRU00723"/>
    </source>
</evidence>
<keyword evidence="1 5" id="KW-0479">Metal-binding</keyword>
<evidence type="ECO:0000256" key="1">
    <source>
        <dbReference type="ARBA" id="ARBA00022723"/>
    </source>
</evidence>
<dbReference type="InterPro" id="IPR036855">
    <property type="entry name" value="Znf_CCCH_sf"/>
</dbReference>
<dbReference type="Pfam" id="PF00642">
    <property type="entry name" value="zf-CCCH"/>
    <property type="match status" value="2"/>
</dbReference>
<dbReference type="GO" id="GO:0003729">
    <property type="term" value="F:mRNA binding"/>
    <property type="evidence" value="ECO:0007669"/>
    <property type="project" value="UniProtKB-ARBA"/>
</dbReference>